<gene>
    <name evidence="3" type="ORF">C8J26_1789</name>
</gene>
<dbReference type="PANTHER" id="PTHR30327">
    <property type="entry name" value="UNCHARACTERIZED PROTEIN YQGE"/>
    <property type="match status" value="1"/>
</dbReference>
<dbReference type="SUPFAM" id="SSF143456">
    <property type="entry name" value="VC0467-like"/>
    <property type="match status" value="1"/>
</dbReference>
<dbReference type="Gene3D" id="3.40.1740.10">
    <property type="entry name" value="VC0467-like"/>
    <property type="match status" value="1"/>
</dbReference>
<protein>
    <recommendedName>
        <fullName evidence="2">UPF0301 protein C8J26_1789</fullName>
    </recommendedName>
</protein>
<dbReference type="InterPro" id="IPR003774">
    <property type="entry name" value="AlgH-like"/>
</dbReference>
<proteinExistence type="inferred from homology"/>
<organism evidence="3 4">
    <name type="scientific">Sphingomonas aurantiaca</name>
    <dbReference type="NCBI Taxonomy" id="185949"/>
    <lineage>
        <taxon>Bacteria</taxon>
        <taxon>Pseudomonadati</taxon>
        <taxon>Pseudomonadota</taxon>
        <taxon>Alphaproteobacteria</taxon>
        <taxon>Sphingomonadales</taxon>
        <taxon>Sphingomonadaceae</taxon>
        <taxon>Sphingomonas</taxon>
    </lineage>
</organism>
<comment type="similarity">
    <text evidence="1 2">Belongs to the UPF0301 (AlgH) family.</text>
</comment>
<dbReference type="Proteomes" id="UP000244189">
    <property type="component" value="Unassembled WGS sequence"/>
</dbReference>
<keyword evidence="4" id="KW-1185">Reference proteome</keyword>
<sequence>MFQRMDKTAFLSGQFLLAMPGMSDPRFARAVIAMCSHDENGAIGIGLGATIDGLGFHDLLEQFGIEPGDAPNAPVHFGGPVEPRRGFVVHSSDWGGQDSVDVAGRWKLSSTVDVLRAIAEGRGPSQWVVALGYAGWDGGQLEGELSRPGWFNVAGDTGLLFDTGAEDRWTYAFAQAGVDPRLLVAETGRA</sequence>
<accession>A0A2T5GQ60</accession>
<evidence type="ECO:0000313" key="3">
    <source>
        <dbReference type="EMBL" id="PTQ61455.1"/>
    </source>
</evidence>
<dbReference type="AlphaFoldDB" id="A0A2T5GQ60"/>
<comment type="caution">
    <text evidence="3">The sequence shown here is derived from an EMBL/GenBank/DDBJ whole genome shotgun (WGS) entry which is preliminary data.</text>
</comment>
<dbReference type="EMBL" id="QAOG01000002">
    <property type="protein sequence ID" value="PTQ61455.1"/>
    <property type="molecule type" value="Genomic_DNA"/>
</dbReference>
<reference evidence="3 4" key="1">
    <citation type="submission" date="2018-04" db="EMBL/GenBank/DDBJ databases">
        <title>Genomic Encyclopedia of Type Strains, Phase III (KMG-III): the genomes of soil and plant-associated and newly described type strains.</title>
        <authorList>
            <person name="Whitman W."/>
        </authorList>
    </citation>
    <scope>NUCLEOTIDE SEQUENCE [LARGE SCALE GENOMIC DNA]</scope>
    <source>
        <strain evidence="3 4">MA101b</strain>
    </source>
</reference>
<dbReference type="Pfam" id="PF02622">
    <property type="entry name" value="DUF179"/>
    <property type="match status" value="1"/>
</dbReference>
<dbReference type="PANTHER" id="PTHR30327:SF1">
    <property type="entry name" value="UPF0301 PROTEIN YQGE"/>
    <property type="match status" value="1"/>
</dbReference>
<dbReference type="GO" id="GO:0005829">
    <property type="term" value="C:cytosol"/>
    <property type="evidence" value="ECO:0007669"/>
    <property type="project" value="TreeGrafter"/>
</dbReference>
<name>A0A2T5GQ60_9SPHN</name>
<evidence type="ECO:0000256" key="1">
    <source>
        <dbReference type="ARBA" id="ARBA00009600"/>
    </source>
</evidence>
<dbReference type="HAMAP" id="MF_00758">
    <property type="entry name" value="UPF0301"/>
    <property type="match status" value="1"/>
</dbReference>
<evidence type="ECO:0000313" key="4">
    <source>
        <dbReference type="Proteomes" id="UP000244189"/>
    </source>
</evidence>
<evidence type="ECO:0000256" key="2">
    <source>
        <dbReference type="HAMAP-Rule" id="MF_00758"/>
    </source>
</evidence>